<keyword evidence="1" id="KW-0813">Transport</keyword>
<dbReference type="PANTHER" id="PTHR37823">
    <property type="entry name" value="CYTOCHROME C-553-LIKE"/>
    <property type="match status" value="1"/>
</dbReference>
<dbReference type="EMBL" id="JXBL01000001">
    <property type="protein sequence ID" value="KIE41189.1"/>
    <property type="molecule type" value="Genomic_DNA"/>
</dbReference>
<dbReference type="GO" id="GO:0009055">
    <property type="term" value="F:electron transfer activity"/>
    <property type="evidence" value="ECO:0007669"/>
    <property type="project" value="InterPro"/>
</dbReference>
<keyword evidence="5 6" id="KW-0408">Iron</keyword>
<protein>
    <recommendedName>
        <fullName evidence="8">Cytochrome c domain-containing protein</fullName>
    </recommendedName>
</protein>
<dbReference type="Gene3D" id="1.10.760.10">
    <property type="entry name" value="Cytochrome c-like domain"/>
    <property type="match status" value="2"/>
</dbReference>
<keyword evidence="3 6" id="KW-0479">Metal-binding</keyword>
<evidence type="ECO:0000313" key="9">
    <source>
        <dbReference type="EMBL" id="KIE41189.1"/>
    </source>
</evidence>
<dbReference type="PROSITE" id="PS51007">
    <property type="entry name" value="CYTC"/>
    <property type="match status" value="2"/>
</dbReference>
<keyword evidence="7" id="KW-0812">Transmembrane</keyword>
<dbReference type="GO" id="GO:0046872">
    <property type="term" value="F:metal ion binding"/>
    <property type="evidence" value="ECO:0007669"/>
    <property type="project" value="UniProtKB-KW"/>
</dbReference>
<evidence type="ECO:0000256" key="1">
    <source>
        <dbReference type="ARBA" id="ARBA00022448"/>
    </source>
</evidence>
<dbReference type="Proteomes" id="UP000031433">
    <property type="component" value="Unassembled WGS sequence"/>
</dbReference>
<evidence type="ECO:0000256" key="3">
    <source>
        <dbReference type="ARBA" id="ARBA00022723"/>
    </source>
</evidence>
<dbReference type="GO" id="GO:0020037">
    <property type="term" value="F:heme binding"/>
    <property type="evidence" value="ECO:0007669"/>
    <property type="project" value="InterPro"/>
</dbReference>
<dbReference type="PANTHER" id="PTHR37823:SF1">
    <property type="entry name" value="CYTOCHROME C-553-LIKE"/>
    <property type="match status" value="1"/>
</dbReference>
<keyword evidence="7" id="KW-0472">Membrane</keyword>
<dbReference type="InterPro" id="IPR036909">
    <property type="entry name" value="Cyt_c-like_dom_sf"/>
</dbReference>
<dbReference type="RefSeq" id="WP_039642720.1">
    <property type="nucleotide sequence ID" value="NZ_JXBL01000001.1"/>
</dbReference>
<proteinExistence type="predicted"/>
<name>A0A0C1TK44_9BACT</name>
<reference evidence="9 10" key="1">
    <citation type="submission" date="2015-01" db="EMBL/GenBank/DDBJ databases">
        <title>Genome sequence of the anaerobic bacterium Geobacter soli GSS01, a dissimilatory Fe(III) reducer from soil.</title>
        <authorList>
            <person name="Yang G."/>
            <person name="Zhou S."/>
        </authorList>
    </citation>
    <scope>NUCLEOTIDE SEQUENCE [LARGE SCALE GENOMIC DNA]</scope>
    <source>
        <strain evidence="9 10">GSS01</strain>
    </source>
</reference>
<dbReference type="InterPro" id="IPR009056">
    <property type="entry name" value="Cyt_c-like_dom"/>
</dbReference>
<keyword evidence="10" id="KW-1185">Reference proteome</keyword>
<comment type="caution">
    <text evidence="9">The sequence shown here is derived from an EMBL/GenBank/DDBJ whole genome shotgun (WGS) entry which is preliminary data.</text>
</comment>
<accession>A0A0C1TK44</accession>
<evidence type="ECO:0000256" key="6">
    <source>
        <dbReference type="PROSITE-ProRule" id="PRU00433"/>
    </source>
</evidence>
<sequence length="233" mass="25643">MTKKTAFWIFLVGTLSSAILFLGLTVDTHRQVAALSHADKLSENVIAGKRVFEKYNCNDCHTILGFGGYYAPDLTKVVQRVGADGIRYRVGSPEQAFARSVRKMPQQHVSAQEIESLVAFFSWVGEIDNGDWPPQDSKQHLSRSEQRLALGATVSPGAAVFQTRGCMNCHSLHGTGGTFGPALDTIGRRLTVEQIEHYVRAPKSVNPDAKMPPQTDLSDRELEELADFLGNLK</sequence>
<keyword evidence="4" id="KW-0249">Electron transport</keyword>
<evidence type="ECO:0000313" key="10">
    <source>
        <dbReference type="Proteomes" id="UP000031433"/>
    </source>
</evidence>
<evidence type="ECO:0000256" key="2">
    <source>
        <dbReference type="ARBA" id="ARBA00022617"/>
    </source>
</evidence>
<feature type="transmembrane region" description="Helical" evidence="7">
    <location>
        <begin position="6"/>
        <end position="26"/>
    </location>
</feature>
<dbReference type="AlphaFoldDB" id="A0A0C1TK44"/>
<dbReference type="SUPFAM" id="SSF46626">
    <property type="entry name" value="Cytochrome c"/>
    <property type="match status" value="2"/>
</dbReference>
<feature type="domain" description="Cytochrome c" evidence="8">
    <location>
        <begin position="43"/>
        <end position="125"/>
    </location>
</feature>
<organism evidence="9 10">
    <name type="scientific">Geobacter soli</name>
    <dbReference type="NCBI Taxonomy" id="1510391"/>
    <lineage>
        <taxon>Bacteria</taxon>
        <taxon>Pseudomonadati</taxon>
        <taxon>Thermodesulfobacteriota</taxon>
        <taxon>Desulfuromonadia</taxon>
        <taxon>Geobacterales</taxon>
        <taxon>Geobacteraceae</taxon>
        <taxon>Geobacter</taxon>
    </lineage>
</organism>
<evidence type="ECO:0000256" key="5">
    <source>
        <dbReference type="ARBA" id="ARBA00023004"/>
    </source>
</evidence>
<dbReference type="Pfam" id="PF00034">
    <property type="entry name" value="Cytochrom_C"/>
    <property type="match status" value="1"/>
</dbReference>
<evidence type="ECO:0000256" key="4">
    <source>
        <dbReference type="ARBA" id="ARBA00022982"/>
    </source>
</evidence>
<gene>
    <name evidence="9" type="ORF">SE37_00350</name>
</gene>
<dbReference type="InterPro" id="IPR051811">
    <property type="entry name" value="Cytochrome_c550/c551-like"/>
</dbReference>
<keyword evidence="2 6" id="KW-0349">Heme</keyword>
<dbReference type="SMR" id="A0A0C1TK44"/>
<evidence type="ECO:0000256" key="7">
    <source>
        <dbReference type="SAM" id="Phobius"/>
    </source>
</evidence>
<keyword evidence="7" id="KW-1133">Transmembrane helix</keyword>
<dbReference type="Pfam" id="PF13442">
    <property type="entry name" value="Cytochrome_CBB3"/>
    <property type="match status" value="1"/>
</dbReference>
<feature type="domain" description="Cytochrome c" evidence="8">
    <location>
        <begin position="152"/>
        <end position="233"/>
    </location>
</feature>
<evidence type="ECO:0000259" key="8">
    <source>
        <dbReference type="PROSITE" id="PS51007"/>
    </source>
</evidence>